<dbReference type="GO" id="GO:0016020">
    <property type="term" value="C:membrane"/>
    <property type="evidence" value="ECO:0007669"/>
    <property type="project" value="UniProtKB-SubCell"/>
</dbReference>
<keyword evidence="3" id="KW-0633">Potassium transport</keyword>
<keyword evidence="4 12" id="KW-0812">Transmembrane</keyword>
<evidence type="ECO:0000256" key="6">
    <source>
        <dbReference type="ARBA" id="ARBA00022958"/>
    </source>
</evidence>
<keyword evidence="2" id="KW-0813">Transport</keyword>
<feature type="transmembrane region" description="Helical" evidence="12">
    <location>
        <begin position="229"/>
        <end position="247"/>
    </location>
</feature>
<evidence type="ECO:0000256" key="3">
    <source>
        <dbReference type="ARBA" id="ARBA00022538"/>
    </source>
</evidence>
<gene>
    <name evidence="16" type="ORF">X943_000422</name>
</gene>
<dbReference type="Gene3D" id="3.40.50.720">
    <property type="entry name" value="NAD(P)-binding Rossmann-like Domain"/>
    <property type="match status" value="1"/>
</dbReference>
<organism evidence="16 17">
    <name type="scientific">Babesia divergens</name>
    <dbReference type="NCBI Taxonomy" id="32595"/>
    <lineage>
        <taxon>Eukaryota</taxon>
        <taxon>Sar</taxon>
        <taxon>Alveolata</taxon>
        <taxon>Apicomplexa</taxon>
        <taxon>Aconoidasida</taxon>
        <taxon>Piroplasmida</taxon>
        <taxon>Babesiidae</taxon>
        <taxon>Babesia</taxon>
    </lineage>
</organism>
<dbReference type="InterPro" id="IPR013099">
    <property type="entry name" value="K_chnl_dom"/>
</dbReference>
<comment type="subcellular location">
    <subcellularLocation>
        <location evidence="1">Membrane</location>
        <topology evidence="1">Multi-pass membrane protein</topology>
    </subcellularLocation>
</comment>
<evidence type="ECO:0000313" key="16">
    <source>
        <dbReference type="EMBL" id="KAK1938345.1"/>
    </source>
</evidence>
<dbReference type="EMBL" id="JAHBMH010000024">
    <property type="protein sequence ID" value="KAK1938345.1"/>
    <property type="molecule type" value="Genomic_DNA"/>
</dbReference>
<sequence length="1081" mass="122417">MTKVLLYECAHISDLAVTLVIVAYLLYSTVNICIKQPLSPLIAIAILTAACLIAFCLINLKKWAALAHNGFVVVDDPNGGGLLSHSNSSNIPVERSSFSLDLYNPSRQFSGTFHSDADYISFYSDYGRRIQREGSSADESSLIGKFTDRIEFLSYFDPDSRFVRLLCGFNFWFKNSWIKPWLHNAVFVVTGIIVTITWCIIWEWGAFYMEREEGNYNLLQWSVKAVPRVYWMFEGAFQLIFGFNYLIQLYDSEVRCRYILSLRGFIDLTMTPMLTQTITWVWPYINMNGGKYGSMKNFGLLFAEELLNKSFDHLSDVHTIIIGIATAALSILFSFSGMMYLLEAPVKSVNFVTPFDFIYFGVATMGTVGYGDFTPRTFMGRMISIILICTCISLGAVHFKRLREAISKNNVNMGSHFDLDGQRHVLFWGPLSEYQILTFCRCLANSFDGVLDAVVVATPLPLESYRTVYRAVKRNTGINLYMIGGNDKICAPSYVYKLIGYSLLTVVVNDLETDTSRKHTINDDRMTILRAIASMNITKHLGIPIAVQLHGSEYASFLNGTSARRICFIRDLKYRLFAKSVECRGLFYFILTLFHTPTNIRRTRAYVEDLYSLFNNSNVPKDEENPEHKEEYSIDATRQLFQIVTGMQFQMYKINFPQCTHGLKFSELCQYLYKTKNMFLIGIVSSDKCILNPVDYIVGSQVNGTLYQGLVLAMSLRDVLHISMLKNASLGFVPYKGDDHVAASPLKEFAPMPQSTHGIIYESKEIDVKLFKGIYKVQSYDEALHIFTEPRSTLILICGWVHDMDCFLKVLLEANNANVIWLAPQELVEGVTMNLEAFQNWVAFINGSAMEISDLSRAGVTLATCIIVLNSEQSSTESNCKQLPKDSQVLFVRHLIKQIVASSTNSTPYKSPHIILDIQHSACLEYLDPSLVSSMEASCGRDAMNRVWQNFGEFMTSYEMASGTIFVQDMLYGLLAHSYVPCAHSVGYDTIQQILHSQDGSHINNCIALEDLPVMFNGKPFKTFFKHGLFVEHKIYIGILRMYKDPVVKTELKQLVVVTPQPSFVLQAKDQVYVVKANMIS</sequence>
<evidence type="ECO:0000256" key="11">
    <source>
        <dbReference type="ARBA" id="ARBA00034430"/>
    </source>
</evidence>
<keyword evidence="5" id="KW-0631">Potassium channel</keyword>
<name>A0AAD9LJ32_BABDI</name>
<feature type="domain" description="Calcium-activated potassium channel BK alpha subunit" evidence="13">
    <location>
        <begin position="568"/>
        <end position="683"/>
    </location>
</feature>
<keyword evidence="6" id="KW-0630">Potassium</keyword>
<dbReference type="AlphaFoldDB" id="A0AAD9LJ32"/>
<dbReference type="GO" id="GO:0005267">
    <property type="term" value="F:potassium channel activity"/>
    <property type="evidence" value="ECO:0007669"/>
    <property type="project" value="UniProtKB-KW"/>
</dbReference>
<feature type="transmembrane region" description="Helical" evidence="12">
    <location>
        <begin position="181"/>
        <end position="209"/>
    </location>
</feature>
<dbReference type="InterPro" id="IPR003929">
    <property type="entry name" value="K_chnl_BK_asu"/>
</dbReference>
<evidence type="ECO:0000256" key="7">
    <source>
        <dbReference type="ARBA" id="ARBA00022989"/>
    </source>
</evidence>
<dbReference type="InterPro" id="IPR003148">
    <property type="entry name" value="RCK_N"/>
</dbReference>
<dbReference type="PANTHER" id="PTHR10027">
    <property type="entry name" value="CALCIUM-ACTIVATED POTASSIUM CHANNEL ALPHA CHAIN"/>
    <property type="match status" value="1"/>
</dbReference>
<feature type="transmembrane region" description="Helical" evidence="12">
    <location>
        <begin position="12"/>
        <end position="32"/>
    </location>
</feature>
<comment type="catalytic activity">
    <reaction evidence="11">
        <text>K(+)(in) = K(+)(out)</text>
        <dbReference type="Rhea" id="RHEA:29463"/>
        <dbReference type="ChEBI" id="CHEBI:29103"/>
    </reaction>
</comment>
<dbReference type="InterPro" id="IPR047871">
    <property type="entry name" value="K_chnl_Slo-like"/>
</dbReference>
<accession>A0AAD9LJ32</accession>
<evidence type="ECO:0000256" key="8">
    <source>
        <dbReference type="ARBA" id="ARBA00023065"/>
    </source>
</evidence>
<evidence type="ECO:0000256" key="5">
    <source>
        <dbReference type="ARBA" id="ARBA00022826"/>
    </source>
</evidence>
<evidence type="ECO:0000256" key="10">
    <source>
        <dbReference type="ARBA" id="ARBA00023303"/>
    </source>
</evidence>
<evidence type="ECO:0000259" key="13">
    <source>
        <dbReference type="Pfam" id="PF03493"/>
    </source>
</evidence>
<feature type="transmembrane region" description="Helical" evidence="12">
    <location>
        <begin position="268"/>
        <end position="285"/>
    </location>
</feature>
<dbReference type="PANTHER" id="PTHR10027:SF10">
    <property type="entry name" value="SLOWPOKE 2, ISOFORM D"/>
    <property type="match status" value="1"/>
</dbReference>
<reference evidence="16" key="1">
    <citation type="journal article" date="2014" name="Nucleic Acids Res.">
        <title>The evolutionary dynamics of variant antigen genes in Babesia reveal a history of genomic innovation underlying host-parasite interaction.</title>
        <authorList>
            <person name="Jackson A.P."/>
            <person name="Otto T.D."/>
            <person name="Darby A."/>
            <person name="Ramaprasad A."/>
            <person name="Xia D."/>
            <person name="Echaide I.E."/>
            <person name="Farber M."/>
            <person name="Gahlot S."/>
            <person name="Gamble J."/>
            <person name="Gupta D."/>
            <person name="Gupta Y."/>
            <person name="Jackson L."/>
            <person name="Malandrin L."/>
            <person name="Malas T.B."/>
            <person name="Moussa E."/>
            <person name="Nair M."/>
            <person name="Reid A.J."/>
            <person name="Sanders M."/>
            <person name="Sharma J."/>
            <person name="Tracey A."/>
            <person name="Quail M.A."/>
            <person name="Weir W."/>
            <person name="Wastling J.M."/>
            <person name="Hall N."/>
            <person name="Willadsen P."/>
            <person name="Lingelbach K."/>
            <person name="Shiels B."/>
            <person name="Tait A."/>
            <person name="Berriman M."/>
            <person name="Allred D.R."/>
            <person name="Pain A."/>
        </authorList>
    </citation>
    <scope>NUCLEOTIDE SEQUENCE</scope>
    <source>
        <strain evidence="16">1802A</strain>
    </source>
</reference>
<protein>
    <submittedName>
        <fullName evidence="16">Potassium voltage-gated channel subfamily KQT member 4</fullName>
    </submittedName>
</protein>
<keyword evidence="9 12" id="KW-0472">Membrane</keyword>
<evidence type="ECO:0000313" key="17">
    <source>
        <dbReference type="Proteomes" id="UP001195914"/>
    </source>
</evidence>
<keyword evidence="17" id="KW-1185">Reference proteome</keyword>
<evidence type="ECO:0000256" key="2">
    <source>
        <dbReference type="ARBA" id="ARBA00022448"/>
    </source>
</evidence>
<comment type="caution">
    <text evidence="16">The sequence shown here is derived from an EMBL/GenBank/DDBJ whole genome shotgun (WGS) entry which is preliminary data.</text>
</comment>
<dbReference type="Proteomes" id="UP001195914">
    <property type="component" value="Unassembled WGS sequence"/>
</dbReference>
<reference evidence="16" key="2">
    <citation type="submission" date="2021-05" db="EMBL/GenBank/DDBJ databases">
        <authorList>
            <person name="Pain A."/>
        </authorList>
    </citation>
    <scope>NUCLEOTIDE SEQUENCE</scope>
    <source>
        <strain evidence="16">1802A</strain>
    </source>
</reference>
<dbReference type="Pfam" id="PF22614">
    <property type="entry name" value="Slo-like_RCK"/>
    <property type="match status" value="1"/>
</dbReference>
<feature type="transmembrane region" description="Helical" evidence="12">
    <location>
        <begin position="320"/>
        <end position="342"/>
    </location>
</feature>
<dbReference type="Pfam" id="PF07885">
    <property type="entry name" value="Ion_trans_2"/>
    <property type="match status" value="1"/>
</dbReference>
<proteinExistence type="predicted"/>
<feature type="transmembrane region" description="Helical" evidence="12">
    <location>
        <begin position="38"/>
        <end position="60"/>
    </location>
</feature>
<keyword evidence="10" id="KW-0407">Ion channel</keyword>
<dbReference type="Pfam" id="PF03493">
    <property type="entry name" value="BK_channel_a"/>
    <property type="match status" value="1"/>
</dbReference>
<evidence type="ECO:0000256" key="4">
    <source>
        <dbReference type="ARBA" id="ARBA00022692"/>
    </source>
</evidence>
<keyword evidence="8" id="KW-0406">Ion transport</keyword>
<evidence type="ECO:0000256" key="9">
    <source>
        <dbReference type="ARBA" id="ARBA00023136"/>
    </source>
</evidence>
<keyword evidence="7 12" id="KW-1133">Transmembrane helix</keyword>
<feature type="transmembrane region" description="Helical" evidence="12">
    <location>
        <begin position="349"/>
        <end position="370"/>
    </location>
</feature>
<evidence type="ECO:0000256" key="1">
    <source>
        <dbReference type="ARBA" id="ARBA00004141"/>
    </source>
</evidence>
<evidence type="ECO:0000259" key="14">
    <source>
        <dbReference type="Pfam" id="PF07885"/>
    </source>
</evidence>
<dbReference type="SUPFAM" id="SSF81324">
    <property type="entry name" value="Voltage-gated potassium channels"/>
    <property type="match status" value="1"/>
</dbReference>
<dbReference type="Gene3D" id="1.10.287.70">
    <property type="match status" value="1"/>
</dbReference>
<feature type="domain" description="Potassium channel" evidence="14">
    <location>
        <begin position="330"/>
        <end position="406"/>
    </location>
</feature>
<evidence type="ECO:0000256" key="12">
    <source>
        <dbReference type="SAM" id="Phobius"/>
    </source>
</evidence>
<feature type="domain" description="RCK N-terminal" evidence="15">
    <location>
        <begin position="794"/>
        <end position="899"/>
    </location>
</feature>
<evidence type="ECO:0000259" key="15">
    <source>
        <dbReference type="Pfam" id="PF22614"/>
    </source>
</evidence>